<evidence type="ECO:0000313" key="5">
    <source>
        <dbReference type="EMBL" id="EFH90758.1"/>
    </source>
</evidence>
<dbReference type="OrthoDB" id="159395at2"/>
<feature type="domain" description="DDE" evidence="4">
    <location>
        <begin position="110"/>
        <end position="237"/>
    </location>
</feature>
<dbReference type="STRING" id="485913.Krac_12392"/>
<evidence type="ECO:0000256" key="1">
    <source>
        <dbReference type="ARBA" id="ARBA00022578"/>
    </source>
</evidence>
<evidence type="ECO:0000256" key="3">
    <source>
        <dbReference type="ARBA" id="ARBA00023172"/>
    </source>
</evidence>
<dbReference type="InterPro" id="IPR047930">
    <property type="entry name" value="Transpos_IS6"/>
</dbReference>
<comment type="caution">
    <text evidence="5">The sequence shown here is derived from an EMBL/GenBank/DDBJ whole genome shotgun (WGS) entry which is preliminary data.</text>
</comment>
<dbReference type="Proteomes" id="UP000004508">
    <property type="component" value="Unassembled WGS sequence"/>
</dbReference>
<protein>
    <submittedName>
        <fullName evidence="5">Transposase</fullName>
    </submittedName>
</protein>
<evidence type="ECO:0000313" key="6">
    <source>
        <dbReference type="Proteomes" id="UP000004508"/>
    </source>
</evidence>
<sequence>MNCPHCASATTKEQTPKTTLGYRRFRCSACKHFFNERTGTPFNFLEYPTDVVLLVVLWRLRYKLSLRDLAEMFLERGIVFTHETVRDWEARFSPLIANQLRMKRRGQAGTSWYVGETSLKVHGKWCYLYRAIDHDGHLVDSMLSEKRNMEAAPRFFKQAVAVVGHTPESVTTDGHGSYPRALRETMGNHVQQRTNKYLNNRLEQDHRGIKQRYSPMRGFGVFEATARFCCAFDELRNDLHPRPIMGESLSLSERRRVFLDRLVALQALLQAAS</sequence>
<dbReference type="PANTHER" id="PTHR35528">
    <property type="entry name" value="BLL1675 PROTEIN"/>
    <property type="match status" value="1"/>
</dbReference>
<organism evidence="5 6">
    <name type="scientific">Ktedonobacter racemifer DSM 44963</name>
    <dbReference type="NCBI Taxonomy" id="485913"/>
    <lineage>
        <taxon>Bacteria</taxon>
        <taxon>Bacillati</taxon>
        <taxon>Chloroflexota</taxon>
        <taxon>Ktedonobacteria</taxon>
        <taxon>Ktedonobacterales</taxon>
        <taxon>Ktedonobacteraceae</taxon>
        <taxon>Ktedonobacter</taxon>
    </lineage>
</organism>
<dbReference type="InterPro" id="IPR052183">
    <property type="entry name" value="IS_Transposase"/>
</dbReference>
<reference evidence="5 6" key="1">
    <citation type="journal article" date="2011" name="Stand. Genomic Sci.">
        <title>Non-contiguous finished genome sequence and contextual data of the filamentous soil bacterium Ktedonobacter racemifer type strain (SOSP1-21).</title>
        <authorList>
            <person name="Chang Y.J."/>
            <person name="Land M."/>
            <person name="Hauser L."/>
            <person name="Chertkov O."/>
            <person name="Del Rio T.G."/>
            <person name="Nolan M."/>
            <person name="Copeland A."/>
            <person name="Tice H."/>
            <person name="Cheng J.F."/>
            <person name="Lucas S."/>
            <person name="Han C."/>
            <person name="Goodwin L."/>
            <person name="Pitluck S."/>
            <person name="Ivanova N."/>
            <person name="Ovchinikova G."/>
            <person name="Pati A."/>
            <person name="Chen A."/>
            <person name="Palaniappan K."/>
            <person name="Mavromatis K."/>
            <person name="Liolios K."/>
            <person name="Brettin T."/>
            <person name="Fiebig A."/>
            <person name="Rohde M."/>
            <person name="Abt B."/>
            <person name="Goker M."/>
            <person name="Detter J.C."/>
            <person name="Woyke T."/>
            <person name="Bristow J."/>
            <person name="Eisen J.A."/>
            <person name="Markowitz V."/>
            <person name="Hugenholtz P."/>
            <person name="Kyrpides N.C."/>
            <person name="Klenk H.P."/>
            <person name="Lapidus A."/>
        </authorList>
    </citation>
    <scope>NUCLEOTIDE SEQUENCE [LARGE SCALE GENOMIC DNA]</scope>
    <source>
        <strain evidence="6">DSM 44963</strain>
    </source>
</reference>
<dbReference type="NCBIfam" id="NF033587">
    <property type="entry name" value="transpos_IS6"/>
    <property type="match status" value="1"/>
</dbReference>
<accession>D6TGP6</accession>
<dbReference type="Pfam" id="PF13610">
    <property type="entry name" value="DDE_Tnp_IS240"/>
    <property type="match status" value="1"/>
</dbReference>
<evidence type="ECO:0000256" key="2">
    <source>
        <dbReference type="ARBA" id="ARBA00023125"/>
    </source>
</evidence>
<dbReference type="PANTHER" id="PTHR35528:SF3">
    <property type="entry name" value="BLL1675 PROTEIN"/>
    <property type="match status" value="1"/>
</dbReference>
<dbReference type="GO" id="GO:0006310">
    <property type="term" value="P:DNA recombination"/>
    <property type="evidence" value="ECO:0007669"/>
    <property type="project" value="UniProtKB-KW"/>
</dbReference>
<dbReference type="AlphaFoldDB" id="D6TGP6"/>
<dbReference type="GO" id="GO:0003677">
    <property type="term" value="F:DNA binding"/>
    <property type="evidence" value="ECO:0007669"/>
    <property type="project" value="UniProtKB-KW"/>
</dbReference>
<dbReference type="GO" id="GO:0032196">
    <property type="term" value="P:transposition"/>
    <property type="evidence" value="ECO:0007669"/>
    <property type="project" value="UniProtKB-KW"/>
</dbReference>
<dbReference type="eggNOG" id="COG3316">
    <property type="taxonomic scope" value="Bacteria"/>
</dbReference>
<keyword evidence="2" id="KW-0238">DNA-binding</keyword>
<dbReference type="RefSeq" id="WP_007908396.1">
    <property type="nucleotide sequence ID" value="NZ_ADVG01000001.1"/>
</dbReference>
<keyword evidence="1" id="KW-0815">Transposition</keyword>
<evidence type="ECO:0000259" key="4">
    <source>
        <dbReference type="Pfam" id="PF13610"/>
    </source>
</evidence>
<proteinExistence type="predicted"/>
<dbReference type="EMBL" id="ADVG01000001">
    <property type="protein sequence ID" value="EFH90758.1"/>
    <property type="molecule type" value="Genomic_DNA"/>
</dbReference>
<name>D6TGP6_KTERA</name>
<keyword evidence="3" id="KW-0233">DNA recombination</keyword>
<keyword evidence="6" id="KW-1185">Reference proteome</keyword>
<gene>
    <name evidence="5" type="ORF">Krac_12392</name>
</gene>
<dbReference type="InterPro" id="IPR032874">
    <property type="entry name" value="DDE_dom"/>
</dbReference>
<dbReference type="InParanoid" id="D6TGP6"/>